<evidence type="ECO:0000313" key="1">
    <source>
        <dbReference type="EMBL" id="KAJ8892989.1"/>
    </source>
</evidence>
<dbReference type="EMBL" id="JARBHB010000002">
    <property type="protein sequence ID" value="KAJ8892989.1"/>
    <property type="molecule type" value="Genomic_DNA"/>
</dbReference>
<gene>
    <name evidence="1" type="ORF">PR048_005570</name>
</gene>
<organism evidence="1 2">
    <name type="scientific">Dryococelus australis</name>
    <dbReference type="NCBI Taxonomy" id="614101"/>
    <lineage>
        <taxon>Eukaryota</taxon>
        <taxon>Metazoa</taxon>
        <taxon>Ecdysozoa</taxon>
        <taxon>Arthropoda</taxon>
        <taxon>Hexapoda</taxon>
        <taxon>Insecta</taxon>
        <taxon>Pterygota</taxon>
        <taxon>Neoptera</taxon>
        <taxon>Polyneoptera</taxon>
        <taxon>Phasmatodea</taxon>
        <taxon>Verophasmatodea</taxon>
        <taxon>Anareolatae</taxon>
        <taxon>Phasmatidae</taxon>
        <taxon>Eurycanthinae</taxon>
        <taxon>Dryococelus</taxon>
    </lineage>
</organism>
<reference evidence="1 2" key="1">
    <citation type="submission" date="2023-02" db="EMBL/GenBank/DDBJ databases">
        <title>LHISI_Scaffold_Assembly.</title>
        <authorList>
            <person name="Stuart O.P."/>
            <person name="Cleave R."/>
            <person name="Magrath M.J.L."/>
            <person name="Mikheyev A.S."/>
        </authorList>
    </citation>
    <scope>NUCLEOTIDE SEQUENCE [LARGE SCALE GENOMIC DNA]</scope>
    <source>
        <strain evidence="1">Daus_M_001</strain>
        <tissue evidence="1">Leg muscle</tissue>
    </source>
</reference>
<accession>A0ABQ9I9M4</accession>
<keyword evidence="2" id="KW-1185">Reference proteome</keyword>
<proteinExistence type="predicted"/>
<protein>
    <submittedName>
        <fullName evidence="1">Uncharacterized protein</fullName>
    </submittedName>
</protein>
<comment type="caution">
    <text evidence="1">The sequence shown here is derived from an EMBL/GenBank/DDBJ whole genome shotgun (WGS) entry which is preliminary data.</text>
</comment>
<evidence type="ECO:0000313" key="2">
    <source>
        <dbReference type="Proteomes" id="UP001159363"/>
    </source>
</evidence>
<name>A0ABQ9I9M4_9NEOP</name>
<dbReference type="PANTHER" id="PTHR10773">
    <property type="entry name" value="DNA-DIRECTED RNA POLYMERASES I, II, AND III SUBUNIT RPABC2"/>
    <property type="match status" value="1"/>
</dbReference>
<dbReference type="Proteomes" id="UP001159363">
    <property type="component" value="Chromosome 2"/>
</dbReference>
<sequence>MYRPYKEKCSIKYELYGKRHTQVFNNEFNLGSFTPTSVYFASNIIMPLMRKMCGWKGHNKRKQISRDLKRADVERALQNRQIRVCDLNLHSVLHTACCDLSVFYYKRRLKVHNFTIFDNALKKGYCYFWNEASGNKVAIEHASFVYEYIISTDCNNRSIILYSDNCSSQNKNKLLSYNVSVCPPLHLPTVIQEGRVHHTEIFSCRTYTECWGFDAFIYRTTKK</sequence>
<dbReference type="PANTHER" id="PTHR10773:SF19">
    <property type="match status" value="1"/>
</dbReference>